<organism evidence="2 3">
    <name type="scientific">Tropicibacter oceani</name>
    <dbReference type="NCBI Taxonomy" id="3058420"/>
    <lineage>
        <taxon>Bacteria</taxon>
        <taxon>Pseudomonadati</taxon>
        <taxon>Pseudomonadota</taxon>
        <taxon>Alphaproteobacteria</taxon>
        <taxon>Rhodobacterales</taxon>
        <taxon>Roseobacteraceae</taxon>
        <taxon>Tropicibacter</taxon>
    </lineage>
</organism>
<feature type="chain" id="PRO_5047313377" evidence="1">
    <location>
        <begin position="23"/>
        <end position="173"/>
    </location>
</feature>
<evidence type="ECO:0000313" key="2">
    <source>
        <dbReference type="EMBL" id="WGW05131.1"/>
    </source>
</evidence>
<evidence type="ECO:0000256" key="1">
    <source>
        <dbReference type="SAM" id="SignalP"/>
    </source>
</evidence>
<protein>
    <submittedName>
        <fullName evidence="2">DUF992 domain-containing protein</fullName>
    </submittedName>
</protein>
<accession>A0ABY8QM96</accession>
<keyword evidence="1" id="KW-0732">Signal</keyword>
<proteinExistence type="predicted"/>
<dbReference type="RefSeq" id="WP_282301764.1">
    <property type="nucleotide sequence ID" value="NZ_CP124616.1"/>
</dbReference>
<dbReference type="InterPro" id="IPR009333">
    <property type="entry name" value="DUF992"/>
</dbReference>
<feature type="signal peptide" evidence="1">
    <location>
        <begin position="1"/>
        <end position="22"/>
    </location>
</feature>
<name>A0ABY8QM96_9RHOB</name>
<gene>
    <name evidence="2" type="ORF">QF118_06195</name>
</gene>
<reference evidence="2 3" key="1">
    <citation type="submission" date="2023-05" db="EMBL/GenBank/DDBJ databases">
        <title>YMD87, complete Genome.</title>
        <authorList>
            <person name="Zhang J."/>
            <person name="Xu X."/>
        </authorList>
    </citation>
    <scope>NUCLEOTIDE SEQUENCE [LARGE SCALE GENOMIC DNA]</scope>
    <source>
        <strain evidence="2 3">YMD87</strain>
    </source>
</reference>
<sequence>MTLSKLGTIAALATLIAAPALAQQTIQDKMDTVKPASEVTGQQLGTLDCEIEGGWGMFLGSSKAVTCTFQHTDGAVENYAGSMDKLGLDIGKTEKSYMTWLVFTTAQNKPGDYALAGNYVGVSAGASLGIGLGANALVGGSEKQIGLQPVSVEGVQGVNLALGLASLTLKAAQ</sequence>
<dbReference type="Pfam" id="PF06186">
    <property type="entry name" value="DUF992"/>
    <property type="match status" value="1"/>
</dbReference>
<dbReference type="Proteomes" id="UP001241605">
    <property type="component" value="Chromosome"/>
</dbReference>
<evidence type="ECO:0000313" key="3">
    <source>
        <dbReference type="Proteomes" id="UP001241605"/>
    </source>
</evidence>
<keyword evidence="3" id="KW-1185">Reference proteome</keyword>
<dbReference type="EMBL" id="CP124616">
    <property type="protein sequence ID" value="WGW05131.1"/>
    <property type="molecule type" value="Genomic_DNA"/>
</dbReference>